<dbReference type="HOGENOM" id="CLU_000022_59_9_12"/>
<dbReference type="OrthoDB" id="311554at2"/>
<accession>I4B550</accession>
<dbReference type="EMBL" id="CP002959">
    <property type="protein sequence ID" value="AFM12407.1"/>
    <property type="molecule type" value="Genomic_DNA"/>
</dbReference>
<protein>
    <submittedName>
        <fullName evidence="4">AMP-dependent synthetase and ligase</fullName>
    </submittedName>
</protein>
<dbReference type="AlphaFoldDB" id="I4B550"/>
<dbReference type="PROSITE" id="PS00455">
    <property type="entry name" value="AMP_BINDING"/>
    <property type="match status" value="1"/>
</dbReference>
<dbReference type="GO" id="GO:0016878">
    <property type="term" value="F:acid-thiol ligase activity"/>
    <property type="evidence" value="ECO:0007669"/>
    <property type="project" value="UniProtKB-ARBA"/>
</dbReference>
<keyword evidence="1" id="KW-0812">Transmembrane</keyword>
<dbReference type="Gene3D" id="3.30.300.30">
    <property type="match status" value="1"/>
</dbReference>
<feature type="domain" description="AMP-dependent synthetase/ligase" evidence="2">
    <location>
        <begin position="9"/>
        <end position="388"/>
    </location>
</feature>
<organism evidence="4 5">
    <name type="scientific">Turneriella parva (strain ATCC BAA-1111 / DSM 21527 / NCTC 11395 / H)</name>
    <name type="common">Leptospira parva</name>
    <dbReference type="NCBI Taxonomy" id="869212"/>
    <lineage>
        <taxon>Bacteria</taxon>
        <taxon>Pseudomonadati</taxon>
        <taxon>Spirochaetota</taxon>
        <taxon>Spirochaetia</taxon>
        <taxon>Leptospirales</taxon>
        <taxon>Leptospiraceae</taxon>
        <taxon>Turneriella</taxon>
    </lineage>
</organism>
<dbReference type="InterPro" id="IPR000873">
    <property type="entry name" value="AMP-dep_synth/lig_dom"/>
</dbReference>
<dbReference type="Pfam" id="PF13193">
    <property type="entry name" value="AMP-binding_C"/>
    <property type="match status" value="1"/>
</dbReference>
<keyword evidence="1" id="KW-1133">Transmembrane helix</keyword>
<sequence length="539" mass="59126">MPTIHEKFFATVRKFGGKTAFTFIDRQFSYDEYNRLSNRIAHGLQARGLQPGDRVAIHLPNLPQYLVFMMGALKAGCIISGLSPLATPREIADQINDLGAAAVISFDDVYVKNVQELVPALASLRLIVVTRPLDLMPFLIQFFGRLLGKVPYPDIRFRDAREIWFNEFLAAQSDSDCLVARLVTDTAAIQYTGGTTGRSKGAMLSHANLLANIEQSIAVTHPEIGSETGLSILPFFHIAGLIAALNTIVIAGAWLLIPNPRDLDFIVRQLKKYRPSLIFAVPLLYEKLLARDDFRRVDFSELKFAMSGAAPMSDALKESLEAVIKVPVLEGYGMTEASPGITVNYPGRVKPGTVGQALPGTELKISALDGGAEGELHVSGPQVMQGYWNNPQETQAALQTHEGKVWLKTGDIARIDAEGYVTIVDRLKDMVNVGGYKVFSVEVEAVMQQHSAIAVAAILAKKHSDHATESVKLVVELRPGHEQSDKPALREDILRFAREKLAAYKVPREIEFVPTIPLTPIGKVDKKALRALIAEEGTK</sequence>
<keyword evidence="5" id="KW-1185">Reference proteome</keyword>
<dbReference type="InterPro" id="IPR020845">
    <property type="entry name" value="AMP-binding_CS"/>
</dbReference>
<dbReference type="InterPro" id="IPR042099">
    <property type="entry name" value="ANL_N_sf"/>
</dbReference>
<dbReference type="PANTHER" id="PTHR43767">
    <property type="entry name" value="LONG-CHAIN-FATTY-ACID--COA LIGASE"/>
    <property type="match status" value="1"/>
</dbReference>
<dbReference type="Gene3D" id="3.40.50.12780">
    <property type="entry name" value="N-terminal domain of ligase-like"/>
    <property type="match status" value="1"/>
</dbReference>
<dbReference type="InterPro" id="IPR025110">
    <property type="entry name" value="AMP-bd_C"/>
</dbReference>
<dbReference type="PATRIC" id="fig|869212.3.peg.1761"/>
<evidence type="ECO:0000313" key="4">
    <source>
        <dbReference type="EMBL" id="AFM12407.1"/>
    </source>
</evidence>
<dbReference type="KEGG" id="tpx:Turpa_1760"/>
<keyword evidence="4" id="KW-0436">Ligase</keyword>
<keyword evidence="1" id="KW-0472">Membrane</keyword>
<dbReference type="STRING" id="869212.Turpa_1760"/>
<dbReference type="PANTHER" id="PTHR43767:SF1">
    <property type="entry name" value="NONRIBOSOMAL PEPTIDE SYNTHASE PES1 (EUROFUNG)-RELATED"/>
    <property type="match status" value="1"/>
</dbReference>
<dbReference type="InterPro" id="IPR045851">
    <property type="entry name" value="AMP-bd_C_sf"/>
</dbReference>
<dbReference type="Proteomes" id="UP000006048">
    <property type="component" value="Chromosome"/>
</dbReference>
<feature type="transmembrane region" description="Helical" evidence="1">
    <location>
        <begin position="235"/>
        <end position="257"/>
    </location>
</feature>
<dbReference type="RefSeq" id="WP_014802916.1">
    <property type="nucleotide sequence ID" value="NC_018020.1"/>
</dbReference>
<dbReference type="InterPro" id="IPR050237">
    <property type="entry name" value="ATP-dep_AMP-bd_enzyme"/>
</dbReference>
<evidence type="ECO:0000256" key="1">
    <source>
        <dbReference type="SAM" id="Phobius"/>
    </source>
</evidence>
<feature type="domain" description="AMP-binding enzyme C-terminal" evidence="3">
    <location>
        <begin position="442"/>
        <end position="523"/>
    </location>
</feature>
<reference evidence="4 5" key="1">
    <citation type="submission" date="2012-06" db="EMBL/GenBank/DDBJ databases">
        <title>The complete chromosome of genome of Turneriella parva DSM 21527.</title>
        <authorList>
            <consortium name="US DOE Joint Genome Institute (JGI-PGF)"/>
            <person name="Lucas S."/>
            <person name="Han J."/>
            <person name="Lapidus A."/>
            <person name="Bruce D."/>
            <person name="Goodwin L."/>
            <person name="Pitluck S."/>
            <person name="Peters L."/>
            <person name="Kyrpides N."/>
            <person name="Mavromatis K."/>
            <person name="Ivanova N."/>
            <person name="Mikhailova N."/>
            <person name="Chertkov O."/>
            <person name="Detter J.C."/>
            <person name="Tapia R."/>
            <person name="Han C."/>
            <person name="Land M."/>
            <person name="Hauser L."/>
            <person name="Markowitz V."/>
            <person name="Cheng J.-F."/>
            <person name="Hugenholtz P."/>
            <person name="Woyke T."/>
            <person name="Wu D."/>
            <person name="Gronow S."/>
            <person name="Wellnitz S."/>
            <person name="Brambilla E."/>
            <person name="Klenk H.-P."/>
            <person name="Eisen J.A."/>
        </authorList>
    </citation>
    <scope>NUCLEOTIDE SEQUENCE [LARGE SCALE GENOMIC DNA]</scope>
    <source>
        <strain evidence="5">ATCC BAA-1111 / DSM 21527 / NCTC 11395 / H</strain>
    </source>
</reference>
<evidence type="ECO:0000259" key="3">
    <source>
        <dbReference type="Pfam" id="PF13193"/>
    </source>
</evidence>
<name>I4B550_TURPD</name>
<evidence type="ECO:0000313" key="5">
    <source>
        <dbReference type="Proteomes" id="UP000006048"/>
    </source>
</evidence>
<dbReference type="SUPFAM" id="SSF56801">
    <property type="entry name" value="Acetyl-CoA synthetase-like"/>
    <property type="match status" value="1"/>
</dbReference>
<dbReference type="Pfam" id="PF00501">
    <property type="entry name" value="AMP-binding"/>
    <property type="match status" value="1"/>
</dbReference>
<gene>
    <name evidence="4" type="ordered locus">Turpa_1760</name>
</gene>
<proteinExistence type="predicted"/>
<evidence type="ECO:0000259" key="2">
    <source>
        <dbReference type="Pfam" id="PF00501"/>
    </source>
</evidence>